<dbReference type="InterPro" id="IPR008144">
    <property type="entry name" value="Guanylate_kin-like_dom"/>
</dbReference>
<dbReference type="EC" id="2.7.4.8" evidence="9"/>
<dbReference type="GO" id="GO:0009264">
    <property type="term" value="P:deoxyribonucleotide catabolic process"/>
    <property type="evidence" value="ECO:0007669"/>
    <property type="project" value="InterPro"/>
</dbReference>
<dbReference type="Gene3D" id="3.40.50.300">
    <property type="entry name" value="P-loop containing nucleotide triphosphate hydrolases"/>
    <property type="match status" value="1"/>
</dbReference>
<evidence type="ECO:0000256" key="1">
    <source>
        <dbReference type="ARBA" id="ARBA00003531"/>
    </source>
</evidence>
<evidence type="ECO:0000256" key="3">
    <source>
        <dbReference type="ARBA" id="ARBA00009589"/>
    </source>
</evidence>
<dbReference type="EMBL" id="CYZL01000001">
    <property type="protein sequence ID" value="CUN51309.1"/>
    <property type="molecule type" value="Genomic_DNA"/>
</dbReference>
<dbReference type="PROSITE" id="PS50052">
    <property type="entry name" value="GUANYLATE_KINASE_2"/>
    <property type="match status" value="1"/>
</dbReference>
<keyword evidence="5 9" id="KW-0418">Kinase</keyword>
<dbReference type="Gene3D" id="3.40.50.1000">
    <property type="entry name" value="HAD superfamily/HAD-like"/>
    <property type="match status" value="1"/>
</dbReference>
<dbReference type="InterPro" id="IPR036412">
    <property type="entry name" value="HAD-like_sf"/>
</dbReference>
<dbReference type="RefSeq" id="WP_055297818.1">
    <property type="nucleotide sequence ID" value="NZ_BLYK01000002.1"/>
</dbReference>
<keyword evidence="4 9" id="KW-0808">Transferase</keyword>
<evidence type="ECO:0000256" key="6">
    <source>
        <dbReference type="ARBA" id="ARBA00048594"/>
    </source>
</evidence>
<dbReference type="PANTHER" id="PTHR23117">
    <property type="entry name" value="GUANYLATE KINASE-RELATED"/>
    <property type="match status" value="1"/>
</dbReference>
<name>A0A173XHZ7_9FIRM</name>
<comment type="catalytic activity">
    <reaction evidence="6">
        <text>GMP + ATP = GDP + ADP</text>
        <dbReference type="Rhea" id="RHEA:20780"/>
        <dbReference type="ChEBI" id="CHEBI:30616"/>
        <dbReference type="ChEBI" id="CHEBI:58115"/>
        <dbReference type="ChEBI" id="CHEBI:58189"/>
        <dbReference type="ChEBI" id="CHEBI:456216"/>
        <dbReference type="EC" id="2.7.4.8"/>
    </reaction>
</comment>
<dbReference type="InterPro" id="IPR027417">
    <property type="entry name" value="P-loop_NTPase"/>
</dbReference>
<dbReference type="Proteomes" id="UP000095679">
    <property type="component" value="Unassembled WGS sequence"/>
</dbReference>
<dbReference type="SUPFAM" id="SSF56784">
    <property type="entry name" value="HAD-like"/>
    <property type="match status" value="1"/>
</dbReference>
<feature type="domain" description="Guanylate kinase-like" evidence="8">
    <location>
        <begin position="180"/>
        <end position="355"/>
    </location>
</feature>
<evidence type="ECO:0000259" key="8">
    <source>
        <dbReference type="PROSITE" id="PS50052"/>
    </source>
</evidence>
<evidence type="ECO:0000256" key="7">
    <source>
        <dbReference type="PIRSR" id="PIRSR610708-1"/>
    </source>
</evidence>
<protein>
    <submittedName>
        <fullName evidence="9">Guanylate kinase</fullName>
        <ecNumber evidence="9">2.7.4.8</ecNumber>
    </submittedName>
</protein>
<comment type="function">
    <text evidence="1">Essential for recycling GMP and indirectly, cGMP.</text>
</comment>
<evidence type="ECO:0000256" key="5">
    <source>
        <dbReference type="ARBA" id="ARBA00022777"/>
    </source>
</evidence>
<dbReference type="AlphaFoldDB" id="A0A173XHZ7"/>
<dbReference type="Pfam" id="PF06941">
    <property type="entry name" value="NT5C"/>
    <property type="match status" value="1"/>
</dbReference>
<feature type="active site" description="Nucleophile" evidence="7">
    <location>
        <position position="7"/>
    </location>
</feature>
<dbReference type="SUPFAM" id="SSF52540">
    <property type="entry name" value="P-loop containing nucleoside triphosphate hydrolases"/>
    <property type="match status" value="1"/>
</dbReference>
<dbReference type="InterPro" id="IPR023214">
    <property type="entry name" value="HAD_sf"/>
</dbReference>
<sequence>MLKVIIDYDDVLNDCNQAAIEKLNKEEGTRFLLSDIHKWGITRTLLDKRIEYFKDPLFMSTVPLRKGAKKFIKQLSKRYEVFIATSVHPDCAGVRVNEIIHEFPCVRPENILIGQRKDLLMADVLLDDAYHNICSSLVKYPILYKRPWNEHITGIPKIESYEEFLNTLLILDRNKRPTYKNIFILVGPSASGKSSLVDKLMQKDCNISKTISYTTRPPRYRSEPYNFISVEEFNQLKKTNFFVETTEYKGAFYGTAYSDLEQFRYIGKKLIAIMDINGALNVKRHYPDNTSLLYIERPKEDCIRSILQRTISIDEIVSRISSIDEEQKNKKFCDYIIQNNKDLNNTVNEILHIMEDK</sequence>
<evidence type="ECO:0000256" key="4">
    <source>
        <dbReference type="ARBA" id="ARBA00022679"/>
    </source>
</evidence>
<evidence type="ECO:0000313" key="9">
    <source>
        <dbReference type="EMBL" id="CUN51309.1"/>
    </source>
</evidence>
<dbReference type="GO" id="GO:0004385">
    <property type="term" value="F:GMP kinase activity"/>
    <property type="evidence" value="ECO:0007669"/>
    <property type="project" value="UniProtKB-EC"/>
</dbReference>
<dbReference type="InterPro" id="IPR008145">
    <property type="entry name" value="GK/Ca_channel_bsu"/>
</dbReference>
<comment type="similarity">
    <text evidence="3">Belongs to the 5'(3')-deoxyribonucleotidase family.</text>
</comment>
<dbReference type="GO" id="GO:0005829">
    <property type="term" value="C:cytosol"/>
    <property type="evidence" value="ECO:0007669"/>
    <property type="project" value="TreeGrafter"/>
</dbReference>
<feature type="active site" description="Proton donor" evidence="7">
    <location>
        <position position="9"/>
    </location>
</feature>
<dbReference type="SMART" id="SM00072">
    <property type="entry name" value="GuKc"/>
    <property type="match status" value="1"/>
</dbReference>
<evidence type="ECO:0000256" key="2">
    <source>
        <dbReference type="ARBA" id="ARBA00005790"/>
    </source>
</evidence>
<organism evidence="9 10">
    <name type="scientific">Anaerobutyricum hallii</name>
    <dbReference type="NCBI Taxonomy" id="39488"/>
    <lineage>
        <taxon>Bacteria</taxon>
        <taxon>Bacillati</taxon>
        <taxon>Bacillota</taxon>
        <taxon>Clostridia</taxon>
        <taxon>Lachnospirales</taxon>
        <taxon>Lachnospiraceae</taxon>
        <taxon>Anaerobutyricum</taxon>
    </lineage>
</organism>
<dbReference type="PANTHER" id="PTHR23117:SF13">
    <property type="entry name" value="GUANYLATE KINASE"/>
    <property type="match status" value="1"/>
</dbReference>
<comment type="similarity">
    <text evidence="2">Belongs to the guanylate kinase family.</text>
</comment>
<proteinExistence type="inferred from homology"/>
<gene>
    <name evidence="9" type="primary">gmk_1</name>
    <name evidence="9" type="ORF">ERS852450_00133</name>
</gene>
<dbReference type="Pfam" id="PF00625">
    <property type="entry name" value="Guanylate_kin"/>
    <property type="match status" value="1"/>
</dbReference>
<evidence type="ECO:0000313" key="10">
    <source>
        <dbReference type="Proteomes" id="UP000095679"/>
    </source>
</evidence>
<dbReference type="GO" id="GO:0008253">
    <property type="term" value="F:5'-nucleotidase activity"/>
    <property type="evidence" value="ECO:0007669"/>
    <property type="project" value="InterPro"/>
</dbReference>
<dbReference type="InterPro" id="IPR010708">
    <property type="entry name" value="5'(3')-deoxyribonucleotidase"/>
</dbReference>
<reference evidence="9 10" key="1">
    <citation type="submission" date="2015-09" db="EMBL/GenBank/DDBJ databases">
        <authorList>
            <consortium name="Pathogen Informatics"/>
        </authorList>
    </citation>
    <scope>NUCLEOTIDE SEQUENCE [LARGE SCALE GENOMIC DNA]</scope>
    <source>
        <strain evidence="9 10">2789STDY5834835</strain>
    </source>
</reference>
<accession>A0A173XHZ7</accession>